<feature type="non-terminal residue" evidence="1">
    <location>
        <position position="133"/>
    </location>
</feature>
<proteinExistence type="predicted"/>
<organism evidence="1 2">
    <name type="scientific">Lepidopterella palustris CBS 459.81</name>
    <dbReference type="NCBI Taxonomy" id="1314670"/>
    <lineage>
        <taxon>Eukaryota</taxon>
        <taxon>Fungi</taxon>
        <taxon>Dikarya</taxon>
        <taxon>Ascomycota</taxon>
        <taxon>Pezizomycotina</taxon>
        <taxon>Dothideomycetes</taxon>
        <taxon>Pleosporomycetidae</taxon>
        <taxon>Mytilinidiales</taxon>
        <taxon>Argynnaceae</taxon>
        <taxon>Lepidopterella</taxon>
    </lineage>
</organism>
<accession>A0A8E2JA62</accession>
<evidence type="ECO:0000313" key="2">
    <source>
        <dbReference type="Proteomes" id="UP000250266"/>
    </source>
</evidence>
<protein>
    <submittedName>
        <fullName evidence="1">Uncharacterized protein</fullName>
    </submittedName>
</protein>
<feature type="non-terminal residue" evidence="1">
    <location>
        <position position="1"/>
    </location>
</feature>
<dbReference type="AlphaFoldDB" id="A0A8E2JA62"/>
<keyword evidence="2" id="KW-1185">Reference proteome</keyword>
<sequence length="133" mass="15151">EINRTIVGVLVLRWHYDGRYDAFVRSQPRPVRLARGSFEWICTSLAKAVVEPGDLDALITSMVIIDLGKDEKPSSEYHDLTGEYISNLDHDMILLEAANAGLVRRLNRPRQRQKINMIQRLTLGSKFNFGQLA</sequence>
<name>A0A8E2JA62_9PEZI</name>
<dbReference type="OrthoDB" id="5295627at2759"/>
<dbReference type="EMBL" id="KV745367">
    <property type="protein sequence ID" value="OCK75074.1"/>
    <property type="molecule type" value="Genomic_DNA"/>
</dbReference>
<reference evidence="1 2" key="1">
    <citation type="journal article" date="2016" name="Nat. Commun.">
        <title>Ectomycorrhizal ecology is imprinted in the genome of the dominant symbiotic fungus Cenococcum geophilum.</title>
        <authorList>
            <consortium name="DOE Joint Genome Institute"/>
            <person name="Peter M."/>
            <person name="Kohler A."/>
            <person name="Ohm R.A."/>
            <person name="Kuo A."/>
            <person name="Krutzmann J."/>
            <person name="Morin E."/>
            <person name="Arend M."/>
            <person name="Barry K.W."/>
            <person name="Binder M."/>
            <person name="Choi C."/>
            <person name="Clum A."/>
            <person name="Copeland A."/>
            <person name="Grisel N."/>
            <person name="Haridas S."/>
            <person name="Kipfer T."/>
            <person name="LaButti K."/>
            <person name="Lindquist E."/>
            <person name="Lipzen A."/>
            <person name="Maire R."/>
            <person name="Meier B."/>
            <person name="Mihaltcheva S."/>
            <person name="Molinier V."/>
            <person name="Murat C."/>
            <person name="Poggeler S."/>
            <person name="Quandt C.A."/>
            <person name="Sperisen C."/>
            <person name="Tritt A."/>
            <person name="Tisserant E."/>
            <person name="Crous P.W."/>
            <person name="Henrissat B."/>
            <person name="Nehls U."/>
            <person name="Egli S."/>
            <person name="Spatafora J.W."/>
            <person name="Grigoriev I.V."/>
            <person name="Martin F.M."/>
        </authorList>
    </citation>
    <scope>NUCLEOTIDE SEQUENCE [LARGE SCALE GENOMIC DNA]</scope>
    <source>
        <strain evidence="1 2">CBS 459.81</strain>
    </source>
</reference>
<evidence type="ECO:0000313" key="1">
    <source>
        <dbReference type="EMBL" id="OCK75074.1"/>
    </source>
</evidence>
<dbReference type="Proteomes" id="UP000250266">
    <property type="component" value="Unassembled WGS sequence"/>
</dbReference>
<dbReference type="InterPro" id="IPR049232">
    <property type="entry name" value="DUF6829"/>
</dbReference>
<dbReference type="Pfam" id="PF20717">
    <property type="entry name" value="DUF6829"/>
    <property type="match status" value="1"/>
</dbReference>
<gene>
    <name evidence="1" type="ORF">K432DRAFT_273381</name>
</gene>